<evidence type="ECO:0000313" key="15">
    <source>
        <dbReference type="Proteomes" id="UP000027138"/>
    </source>
</evidence>
<feature type="compositionally biased region" description="Polar residues" evidence="11">
    <location>
        <begin position="16"/>
        <end position="32"/>
    </location>
</feature>
<evidence type="ECO:0000259" key="12">
    <source>
        <dbReference type="PROSITE" id="PS50071"/>
    </source>
</evidence>
<keyword evidence="15" id="KW-1185">Reference proteome</keyword>
<dbReference type="Pfam" id="PF04770">
    <property type="entry name" value="ZF-HD_dimer"/>
    <property type="match status" value="1"/>
</dbReference>
<dbReference type="InterPro" id="IPR006455">
    <property type="entry name" value="Homeodomain_ZF_HD"/>
</dbReference>
<dbReference type="InterPro" id="IPR009057">
    <property type="entry name" value="Homeodomain-like_sf"/>
</dbReference>
<dbReference type="PANTHER" id="PTHR31948:SF119">
    <property type="entry name" value="ZINC-FINGER HOMEODOMAIN PROTEIN 6-LIKE"/>
    <property type="match status" value="1"/>
</dbReference>
<keyword evidence="9 10" id="KW-0539">Nucleus</keyword>
<organism evidence="14 15">
    <name type="scientific">Jatropha curcas</name>
    <name type="common">Barbados nut</name>
    <dbReference type="NCBI Taxonomy" id="180498"/>
    <lineage>
        <taxon>Eukaryota</taxon>
        <taxon>Viridiplantae</taxon>
        <taxon>Streptophyta</taxon>
        <taxon>Embryophyta</taxon>
        <taxon>Tracheophyta</taxon>
        <taxon>Spermatophyta</taxon>
        <taxon>Magnoliopsida</taxon>
        <taxon>eudicotyledons</taxon>
        <taxon>Gunneridae</taxon>
        <taxon>Pentapetalae</taxon>
        <taxon>rosids</taxon>
        <taxon>fabids</taxon>
        <taxon>Malpighiales</taxon>
        <taxon>Euphorbiaceae</taxon>
        <taxon>Crotonoideae</taxon>
        <taxon>Jatropheae</taxon>
        <taxon>Jatropha</taxon>
    </lineage>
</organism>
<keyword evidence="3" id="KW-0863">Zinc-finger</keyword>
<comment type="subcellular location">
    <subcellularLocation>
        <location evidence="1 10">Nucleus</location>
    </subcellularLocation>
</comment>
<reference evidence="14 15" key="1">
    <citation type="journal article" date="2014" name="PLoS ONE">
        <title>Global Analysis of Gene Expression Profiles in Physic Nut (Jatropha curcas L.) Seedlings Exposed to Salt Stress.</title>
        <authorList>
            <person name="Zhang L."/>
            <person name="Zhang C."/>
            <person name="Wu P."/>
            <person name="Chen Y."/>
            <person name="Li M."/>
            <person name="Jiang H."/>
            <person name="Wu G."/>
        </authorList>
    </citation>
    <scope>NUCLEOTIDE SEQUENCE [LARGE SCALE GENOMIC DNA]</scope>
    <source>
        <strain evidence="15">cv. GZQX0401</strain>
        <tissue evidence="14">Young leaves</tissue>
    </source>
</reference>
<feature type="domain" description="ZF-HD dimerization-type" evidence="13">
    <location>
        <begin position="126"/>
        <end position="175"/>
    </location>
</feature>
<dbReference type="InterPro" id="IPR006456">
    <property type="entry name" value="ZF_HD_homeobox_Cys/His_dimer"/>
</dbReference>
<keyword evidence="2" id="KW-0479">Metal-binding</keyword>
<feature type="compositionally biased region" description="Low complexity" evidence="11">
    <location>
        <begin position="99"/>
        <end position="110"/>
    </location>
</feature>
<dbReference type="Gene3D" id="1.10.10.60">
    <property type="entry name" value="Homeodomain-like"/>
    <property type="match status" value="1"/>
</dbReference>
<dbReference type="GO" id="GO:0008270">
    <property type="term" value="F:zinc ion binding"/>
    <property type="evidence" value="ECO:0007669"/>
    <property type="project" value="UniProtKB-KW"/>
</dbReference>
<keyword evidence="5" id="KW-0805">Transcription regulation</keyword>
<dbReference type="GO" id="GO:0050793">
    <property type="term" value="P:regulation of developmental process"/>
    <property type="evidence" value="ECO:0007669"/>
    <property type="project" value="TreeGrafter"/>
</dbReference>
<feature type="DNA-binding region" description="Homeobox" evidence="10">
    <location>
        <begin position="276"/>
        <end position="339"/>
    </location>
</feature>
<keyword evidence="8" id="KW-0804">Transcription</keyword>
<evidence type="ECO:0000256" key="10">
    <source>
        <dbReference type="PROSITE-ProRule" id="PRU00108"/>
    </source>
</evidence>
<evidence type="ECO:0000256" key="11">
    <source>
        <dbReference type="SAM" id="MobiDB-lite"/>
    </source>
</evidence>
<proteinExistence type="predicted"/>
<dbReference type="GO" id="GO:0003700">
    <property type="term" value="F:DNA-binding transcription factor activity"/>
    <property type="evidence" value="ECO:0007669"/>
    <property type="project" value="TreeGrafter"/>
</dbReference>
<keyword evidence="6 10" id="KW-0238">DNA-binding</keyword>
<evidence type="ECO:0000256" key="1">
    <source>
        <dbReference type="ARBA" id="ARBA00004123"/>
    </source>
</evidence>
<evidence type="ECO:0000256" key="4">
    <source>
        <dbReference type="ARBA" id="ARBA00022833"/>
    </source>
</evidence>
<evidence type="ECO:0000256" key="6">
    <source>
        <dbReference type="ARBA" id="ARBA00023125"/>
    </source>
</evidence>
<dbReference type="NCBIfam" id="TIGR01565">
    <property type="entry name" value="homeo_ZF_HD"/>
    <property type="match status" value="1"/>
</dbReference>
<dbReference type="OrthoDB" id="1910053at2759"/>
<dbReference type="NCBIfam" id="TIGR01566">
    <property type="entry name" value="ZF_HD_prot_N"/>
    <property type="match status" value="1"/>
</dbReference>
<dbReference type="PROSITE" id="PS50071">
    <property type="entry name" value="HOMEOBOX_2"/>
    <property type="match status" value="1"/>
</dbReference>
<evidence type="ECO:0000259" key="13">
    <source>
        <dbReference type="PROSITE" id="PS51523"/>
    </source>
</evidence>
<evidence type="ECO:0000256" key="5">
    <source>
        <dbReference type="ARBA" id="ARBA00023015"/>
    </source>
</evidence>
<evidence type="ECO:0000256" key="3">
    <source>
        <dbReference type="ARBA" id="ARBA00022771"/>
    </source>
</evidence>
<feature type="region of interest" description="Disordered" evidence="11">
    <location>
        <begin position="67"/>
        <end position="86"/>
    </location>
</feature>
<dbReference type="Proteomes" id="UP000027138">
    <property type="component" value="Unassembled WGS sequence"/>
</dbReference>
<accession>A0A067KRE0</accession>
<protein>
    <recommendedName>
        <fullName evidence="16">ZF-HD dimerization-type domain-containing protein</fullName>
    </recommendedName>
</protein>
<dbReference type="PROSITE" id="PS51523">
    <property type="entry name" value="ZF_HD_DIMER"/>
    <property type="match status" value="1"/>
</dbReference>
<feature type="domain" description="Homeobox" evidence="12">
    <location>
        <begin position="274"/>
        <end position="338"/>
    </location>
</feature>
<dbReference type="STRING" id="180498.A0A067KRE0"/>
<dbReference type="KEGG" id="jcu:105637317"/>
<feature type="region of interest" description="Disordered" evidence="11">
    <location>
        <begin position="98"/>
        <end position="123"/>
    </location>
</feature>
<evidence type="ECO:0000256" key="2">
    <source>
        <dbReference type="ARBA" id="ARBA00022723"/>
    </source>
</evidence>
<name>A0A067KRE0_JATCU</name>
<evidence type="ECO:0000256" key="8">
    <source>
        <dbReference type="ARBA" id="ARBA00023163"/>
    </source>
</evidence>
<sequence length="340" mass="37675">MEVRGQEKGIAMPSSLGCNPTNRDSSSKVPSSNILSAFGETKEDDHHHHHQNLERYPLFHHHQMNLQNLPLKPTGGPEQTQDPTPAPAMITAVSANNRVASVPSRSSSRSPPAPPGPPTSTGLVRYRECLKNHAASKGGFVVDGCGEFMPTGEEGTAEALRCAACQCHRNFHRKEIDGEHQSAATNSYYKDNNQRNTIPQQQLATSHPPISQPSVHYHHRYPHGLTLGAPTTTPAPTIVMTFGGGGAAAESSSEDLNMFQSNVQGYGSIQPSSLSKKRFRTKFSQEQKEKMLEFAEKIEWKIQKQDEQEVQQFCSKVGVKRKVFKVWMHNNKQAMKKKQM</sequence>
<evidence type="ECO:0000313" key="14">
    <source>
        <dbReference type="EMBL" id="KDP34399.1"/>
    </source>
</evidence>
<evidence type="ECO:0000256" key="7">
    <source>
        <dbReference type="ARBA" id="ARBA00023155"/>
    </source>
</evidence>
<feature type="region of interest" description="Disordered" evidence="11">
    <location>
        <begin position="1"/>
        <end position="32"/>
    </location>
</feature>
<evidence type="ECO:0008006" key="16">
    <source>
        <dbReference type="Google" id="ProtNLM"/>
    </source>
</evidence>
<dbReference type="EMBL" id="KK914531">
    <property type="protein sequence ID" value="KDP34399.1"/>
    <property type="molecule type" value="Genomic_DNA"/>
</dbReference>
<evidence type="ECO:0000256" key="9">
    <source>
        <dbReference type="ARBA" id="ARBA00023242"/>
    </source>
</evidence>
<gene>
    <name evidence="14" type="ORF">JCGZ_12803</name>
</gene>
<dbReference type="FunFam" id="1.10.10.60:FF:000257">
    <property type="entry name" value="Zinc-finger homeodomain protein 2"/>
    <property type="match status" value="1"/>
</dbReference>
<dbReference type="PANTHER" id="PTHR31948">
    <property type="entry name" value="ZINC-FINGER HOMEODOMAIN PROTEIN 2"/>
    <property type="match status" value="1"/>
</dbReference>
<dbReference type="InterPro" id="IPR001356">
    <property type="entry name" value="HD"/>
</dbReference>
<dbReference type="GO" id="GO:0000976">
    <property type="term" value="F:transcription cis-regulatory region binding"/>
    <property type="evidence" value="ECO:0007669"/>
    <property type="project" value="TreeGrafter"/>
</dbReference>
<dbReference type="AlphaFoldDB" id="A0A067KRE0"/>
<dbReference type="SUPFAM" id="SSF46689">
    <property type="entry name" value="Homeodomain-like"/>
    <property type="match status" value="1"/>
</dbReference>
<keyword evidence="4" id="KW-0862">Zinc</keyword>
<keyword evidence="7 10" id="KW-0371">Homeobox</keyword>
<dbReference type="GO" id="GO:0005634">
    <property type="term" value="C:nucleus"/>
    <property type="evidence" value="ECO:0007669"/>
    <property type="project" value="UniProtKB-SubCell"/>
</dbReference>